<dbReference type="AlphaFoldDB" id="R9A2N7"/>
<organism evidence="1 2">
    <name type="scientific">Leptospira wolbachii serovar Codice str. CDC</name>
    <dbReference type="NCBI Taxonomy" id="1218599"/>
    <lineage>
        <taxon>Bacteria</taxon>
        <taxon>Pseudomonadati</taxon>
        <taxon>Spirochaetota</taxon>
        <taxon>Spirochaetia</taxon>
        <taxon>Leptospirales</taxon>
        <taxon>Leptospiraceae</taxon>
        <taxon>Leptospira</taxon>
    </lineage>
</organism>
<accession>R9A2N7</accession>
<gene>
    <name evidence="1" type="ORF">LEP1GSC195_1615</name>
</gene>
<name>R9A2N7_9LEPT</name>
<protein>
    <submittedName>
        <fullName evidence="1">Uncharacterized protein</fullName>
    </submittedName>
</protein>
<comment type="caution">
    <text evidence="1">The sequence shown here is derived from an EMBL/GenBank/DDBJ whole genome shotgun (WGS) entry which is preliminary data.</text>
</comment>
<reference evidence="1" key="1">
    <citation type="submission" date="2013-04" db="EMBL/GenBank/DDBJ databases">
        <authorList>
            <person name="Harkins D.M."/>
            <person name="Durkin A.S."/>
            <person name="Brinkac L.M."/>
            <person name="Haft D.H."/>
            <person name="Selengut J.D."/>
            <person name="Sanka R."/>
            <person name="DePew J."/>
            <person name="Purushe J."/>
            <person name="Galloway R.L."/>
            <person name="Vinetz J.M."/>
            <person name="Sutton G.G."/>
            <person name="Nierman W.C."/>
            <person name="Fouts D.E."/>
        </authorList>
    </citation>
    <scope>NUCLEOTIDE SEQUENCE [LARGE SCALE GENOMIC DNA]</scope>
    <source>
        <strain evidence="1">CDC</strain>
    </source>
</reference>
<dbReference type="Proteomes" id="UP000013984">
    <property type="component" value="Unassembled WGS sequence"/>
</dbReference>
<dbReference type="STRING" id="1218599.LEP1GSC195_1615"/>
<sequence>MVQRYEVAKTFPGTEIHLVEEREVRGRLTQRKVLDSLFSCKPIQGSGFVENKENFTS</sequence>
<dbReference type="EMBL" id="AOGZ02000014">
    <property type="protein sequence ID" value="EOQ96244.1"/>
    <property type="molecule type" value="Genomic_DNA"/>
</dbReference>
<keyword evidence="2" id="KW-1185">Reference proteome</keyword>
<proteinExistence type="predicted"/>
<evidence type="ECO:0000313" key="2">
    <source>
        <dbReference type="Proteomes" id="UP000013984"/>
    </source>
</evidence>
<evidence type="ECO:0000313" key="1">
    <source>
        <dbReference type="EMBL" id="EOQ96244.1"/>
    </source>
</evidence>